<keyword evidence="1" id="KW-0343">GTPase activation</keyword>
<dbReference type="InterPro" id="IPR009109">
    <property type="entry name" value="Ran_GTPase_activating_1_C"/>
</dbReference>
<dbReference type="GO" id="GO:0005096">
    <property type="term" value="F:GTPase activator activity"/>
    <property type="evidence" value="ECO:0007669"/>
    <property type="project" value="UniProtKB-KW"/>
</dbReference>
<accession>A0A087UY04</accession>
<reference evidence="6 7" key="1">
    <citation type="submission" date="2013-11" db="EMBL/GenBank/DDBJ databases">
        <title>Genome sequencing of Stegodyphus mimosarum.</title>
        <authorList>
            <person name="Bechsgaard J."/>
        </authorList>
    </citation>
    <scope>NUCLEOTIDE SEQUENCE [LARGE SCALE GENOMIC DNA]</scope>
</reference>
<dbReference type="Pfam" id="PF13516">
    <property type="entry name" value="LRR_6"/>
    <property type="match status" value="5"/>
</dbReference>
<dbReference type="OrthoDB" id="184583at2759"/>
<dbReference type="GO" id="GO:0005829">
    <property type="term" value="C:cytosol"/>
    <property type="evidence" value="ECO:0007669"/>
    <property type="project" value="TreeGrafter"/>
</dbReference>
<dbReference type="Proteomes" id="UP000054359">
    <property type="component" value="Unassembled WGS sequence"/>
</dbReference>
<dbReference type="PANTHER" id="PTHR24113">
    <property type="entry name" value="RAN GTPASE-ACTIVATING PROTEIN 1"/>
    <property type="match status" value="1"/>
</dbReference>
<feature type="non-terminal residue" evidence="6">
    <location>
        <position position="569"/>
    </location>
</feature>
<dbReference type="GO" id="GO:0048471">
    <property type="term" value="C:perinuclear region of cytoplasm"/>
    <property type="evidence" value="ECO:0007669"/>
    <property type="project" value="TreeGrafter"/>
</dbReference>
<proteinExistence type="predicted"/>
<evidence type="ECO:0000313" key="7">
    <source>
        <dbReference type="Proteomes" id="UP000054359"/>
    </source>
</evidence>
<dbReference type="InterPro" id="IPR032675">
    <property type="entry name" value="LRR_dom_sf"/>
</dbReference>
<dbReference type="CDD" id="cd00116">
    <property type="entry name" value="LRR_RI"/>
    <property type="match status" value="1"/>
</dbReference>
<dbReference type="STRING" id="407821.A0A087UY04"/>
<evidence type="ECO:0000256" key="3">
    <source>
        <dbReference type="ARBA" id="ARBA00022737"/>
    </source>
</evidence>
<protein>
    <submittedName>
        <fullName evidence="6">Ran GTPase-activating protein 1</fullName>
    </submittedName>
</protein>
<keyword evidence="3" id="KW-0677">Repeat</keyword>
<dbReference type="PANTHER" id="PTHR24113:SF12">
    <property type="entry name" value="RAN GTPASE-ACTIVATING PROTEIN 1"/>
    <property type="match status" value="1"/>
</dbReference>
<dbReference type="SMART" id="SM00368">
    <property type="entry name" value="LRR_RI"/>
    <property type="match status" value="8"/>
</dbReference>
<dbReference type="InterPro" id="IPR036720">
    <property type="entry name" value="RanGAP1_C_sf"/>
</dbReference>
<dbReference type="Pfam" id="PF07834">
    <property type="entry name" value="RanGAP1_C"/>
    <property type="match status" value="1"/>
</dbReference>
<dbReference type="AlphaFoldDB" id="A0A087UY04"/>
<feature type="region of interest" description="Disordered" evidence="4">
    <location>
        <begin position="352"/>
        <end position="408"/>
    </location>
</feature>
<dbReference type="GO" id="GO:0031267">
    <property type="term" value="F:small GTPase binding"/>
    <property type="evidence" value="ECO:0007669"/>
    <property type="project" value="TreeGrafter"/>
</dbReference>
<dbReference type="GO" id="GO:0005634">
    <property type="term" value="C:nucleus"/>
    <property type="evidence" value="ECO:0007669"/>
    <property type="project" value="TreeGrafter"/>
</dbReference>
<dbReference type="Gene3D" id="1.25.40.200">
    <property type="entry name" value="Ran-GTPase activating protein 1, C-terminal domain"/>
    <property type="match status" value="1"/>
</dbReference>
<keyword evidence="2" id="KW-0433">Leucine-rich repeat</keyword>
<feature type="compositionally biased region" description="Acidic residues" evidence="4">
    <location>
        <begin position="359"/>
        <end position="392"/>
    </location>
</feature>
<dbReference type="SUPFAM" id="SSF69099">
    <property type="entry name" value="Ran-GTPase activating protein 1 (RanGAP1), C-terminal domain"/>
    <property type="match status" value="1"/>
</dbReference>
<evidence type="ECO:0000256" key="1">
    <source>
        <dbReference type="ARBA" id="ARBA00022468"/>
    </source>
</evidence>
<organism evidence="6 7">
    <name type="scientific">Stegodyphus mimosarum</name>
    <name type="common">African social velvet spider</name>
    <dbReference type="NCBI Taxonomy" id="407821"/>
    <lineage>
        <taxon>Eukaryota</taxon>
        <taxon>Metazoa</taxon>
        <taxon>Ecdysozoa</taxon>
        <taxon>Arthropoda</taxon>
        <taxon>Chelicerata</taxon>
        <taxon>Arachnida</taxon>
        <taxon>Araneae</taxon>
        <taxon>Araneomorphae</taxon>
        <taxon>Entelegynae</taxon>
        <taxon>Eresoidea</taxon>
        <taxon>Eresidae</taxon>
        <taxon>Stegodyphus</taxon>
    </lineage>
</organism>
<dbReference type="SUPFAM" id="SSF52047">
    <property type="entry name" value="RNI-like"/>
    <property type="match status" value="1"/>
</dbReference>
<dbReference type="GO" id="GO:0006913">
    <property type="term" value="P:nucleocytoplasmic transport"/>
    <property type="evidence" value="ECO:0007669"/>
    <property type="project" value="TreeGrafter"/>
</dbReference>
<name>A0A087UY04_STEMI</name>
<dbReference type="GO" id="GO:0007165">
    <property type="term" value="P:signal transduction"/>
    <property type="evidence" value="ECO:0007669"/>
    <property type="project" value="InterPro"/>
</dbReference>
<dbReference type="InterPro" id="IPR027038">
    <property type="entry name" value="RanGap"/>
</dbReference>
<dbReference type="InterPro" id="IPR001611">
    <property type="entry name" value="Leu-rich_rpt"/>
</dbReference>
<evidence type="ECO:0000256" key="2">
    <source>
        <dbReference type="ARBA" id="ARBA00022614"/>
    </source>
</evidence>
<dbReference type="EMBL" id="KK122209">
    <property type="protein sequence ID" value="KFM82243.1"/>
    <property type="molecule type" value="Genomic_DNA"/>
</dbReference>
<evidence type="ECO:0000256" key="4">
    <source>
        <dbReference type="SAM" id="MobiDB-lite"/>
    </source>
</evidence>
<feature type="domain" description="Ran-GTPase activating protein 1 C-terminal" evidence="5">
    <location>
        <begin position="399"/>
        <end position="569"/>
    </location>
</feature>
<feature type="compositionally biased region" description="Basic and acidic residues" evidence="4">
    <location>
        <begin position="394"/>
        <end position="405"/>
    </location>
</feature>
<dbReference type="OMA" id="NGSMEAW"/>
<evidence type="ECO:0000259" key="5">
    <source>
        <dbReference type="Pfam" id="PF07834"/>
    </source>
</evidence>
<gene>
    <name evidence="6" type="ORF">X975_15469</name>
</gene>
<dbReference type="Gene3D" id="3.80.10.10">
    <property type="entry name" value="Ribonuclease Inhibitor"/>
    <property type="match status" value="1"/>
</dbReference>
<evidence type="ECO:0000313" key="6">
    <source>
        <dbReference type="EMBL" id="KFM82243.1"/>
    </source>
</evidence>
<sequence length="569" mass="62674">MSGIDSLVEKLAGASVEENEHKEVNFAGRALKLNTEDDAAEIVKSIQNCPGMTVLRLEGNTVGIPAAKAIAKALENQPHFKKALWKDMFTRRDKTEIPEALSYLSNGVMVSNSRLVVLDLSDNAFGPRGLIGIVKLLESPSCYSLEELHLNNNGLGISGAKMLADAMCNCIENSRKDGAPLKLKIFVCGRNRLENEGATAVSKFLKQLGTLESVAMPQNGIYSEGIKHLADALSSNPDLKVINLEDNSLTEEGALYIANCLPSLKKLQMLNLGDCLIRTGGALALAKVLKESCSELREIYLGYNEINKEGGKALADAMENKMALELLVLNGNQFGDEGCILIIERMSELGKSDQLGTLSEDEGEDDENDEDDDDDDYNEEHVEEEEESDSQDEISNKSLEDDKSSLHPSPVYKVNSIHDFVRHPTSGMLVSLHDANEDILSLLPEESSDFDYVDLFCKVCSVVDLDNEKVKLAAYRFADDILSKAFSLWSNDISLFNNNFLVGIGLLKGENKKMEKDLDISGILVVLDHVVRQPYFLSSTRSLLQFFLSQPLLYVTANNKAKHILMQTL</sequence>
<keyword evidence="7" id="KW-1185">Reference proteome</keyword>